<protein>
    <submittedName>
        <fullName evidence="1">Uncharacterized protein</fullName>
    </submittedName>
</protein>
<dbReference type="Proteomes" id="UP001164929">
    <property type="component" value="Chromosome 8"/>
</dbReference>
<sequence>MEEIVLSLIPLFSSLIYMEKENTLPKRGKLAKQVKGQQVLQLLKTLNKLTFLTFI</sequence>
<dbReference type="EMBL" id="JAQIZT010000008">
    <property type="protein sequence ID" value="KAJ6989097.1"/>
    <property type="molecule type" value="Genomic_DNA"/>
</dbReference>
<comment type="caution">
    <text evidence="1">The sequence shown here is derived from an EMBL/GenBank/DDBJ whole genome shotgun (WGS) entry which is preliminary data.</text>
</comment>
<reference evidence="1" key="1">
    <citation type="journal article" date="2023" name="Mol. Ecol. Resour.">
        <title>Chromosome-level genome assembly of a triploid poplar Populus alba 'Berolinensis'.</title>
        <authorList>
            <person name="Chen S."/>
            <person name="Yu Y."/>
            <person name="Wang X."/>
            <person name="Wang S."/>
            <person name="Zhang T."/>
            <person name="Zhou Y."/>
            <person name="He R."/>
            <person name="Meng N."/>
            <person name="Wang Y."/>
            <person name="Liu W."/>
            <person name="Liu Z."/>
            <person name="Liu J."/>
            <person name="Guo Q."/>
            <person name="Huang H."/>
            <person name="Sederoff R.R."/>
            <person name="Wang G."/>
            <person name="Qu G."/>
            <person name="Chen S."/>
        </authorList>
    </citation>
    <scope>NUCLEOTIDE SEQUENCE</scope>
    <source>
        <strain evidence="1">SC-2020</strain>
    </source>
</reference>
<dbReference type="AlphaFoldDB" id="A0AAD6MPJ4"/>
<evidence type="ECO:0000313" key="1">
    <source>
        <dbReference type="EMBL" id="KAJ6989097.1"/>
    </source>
</evidence>
<accession>A0AAD6MPJ4</accession>
<name>A0AAD6MPJ4_9ROSI</name>
<keyword evidence="2" id="KW-1185">Reference proteome</keyword>
<organism evidence="1 2">
    <name type="scientific">Populus alba x Populus x berolinensis</name>
    <dbReference type="NCBI Taxonomy" id="444605"/>
    <lineage>
        <taxon>Eukaryota</taxon>
        <taxon>Viridiplantae</taxon>
        <taxon>Streptophyta</taxon>
        <taxon>Embryophyta</taxon>
        <taxon>Tracheophyta</taxon>
        <taxon>Spermatophyta</taxon>
        <taxon>Magnoliopsida</taxon>
        <taxon>eudicotyledons</taxon>
        <taxon>Gunneridae</taxon>
        <taxon>Pentapetalae</taxon>
        <taxon>rosids</taxon>
        <taxon>fabids</taxon>
        <taxon>Malpighiales</taxon>
        <taxon>Salicaceae</taxon>
        <taxon>Saliceae</taxon>
        <taxon>Populus</taxon>
    </lineage>
</organism>
<evidence type="ECO:0000313" key="2">
    <source>
        <dbReference type="Proteomes" id="UP001164929"/>
    </source>
</evidence>
<gene>
    <name evidence="1" type="ORF">NC653_021857</name>
</gene>
<proteinExistence type="predicted"/>